<evidence type="ECO:0000259" key="1">
    <source>
        <dbReference type="PROSITE" id="PS50943"/>
    </source>
</evidence>
<dbReference type="GO" id="GO:0003677">
    <property type="term" value="F:DNA binding"/>
    <property type="evidence" value="ECO:0007669"/>
    <property type="project" value="InterPro"/>
</dbReference>
<dbReference type="Proteomes" id="UP000636264">
    <property type="component" value="Unassembled WGS sequence"/>
</dbReference>
<dbReference type="PROSITE" id="PS50943">
    <property type="entry name" value="HTH_CROC1"/>
    <property type="match status" value="1"/>
</dbReference>
<evidence type="ECO:0000313" key="2">
    <source>
        <dbReference type="EMBL" id="GGA73259.1"/>
    </source>
</evidence>
<dbReference type="SUPFAM" id="SSF47413">
    <property type="entry name" value="lambda repressor-like DNA-binding domains"/>
    <property type="match status" value="1"/>
</dbReference>
<gene>
    <name evidence="2" type="ORF">GCM10011385_28970</name>
</gene>
<dbReference type="RefSeq" id="WP_188721807.1">
    <property type="nucleotide sequence ID" value="NZ_BMIF01000009.1"/>
</dbReference>
<comment type="caution">
    <text evidence="2">The sequence shown here is derived from an EMBL/GenBank/DDBJ whole genome shotgun (WGS) entry which is preliminary data.</text>
</comment>
<evidence type="ECO:0000313" key="3">
    <source>
        <dbReference type="Proteomes" id="UP000636264"/>
    </source>
</evidence>
<name>A0A916RW73_9HYPH</name>
<keyword evidence="3" id="KW-1185">Reference proteome</keyword>
<dbReference type="PANTHER" id="PTHR43236:SF1">
    <property type="entry name" value="BLL7220 PROTEIN"/>
    <property type="match status" value="1"/>
</dbReference>
<dbReference type="EMBL" id="BMIF01000009">
    <property type="protein sequence ID" value="GGA73259.1"/>
    <property type="molecule type" value="Genomic_DNA"/>
</dbReference>
<accession>A0A916RW73</accession>
<dbReference type="Gene3D" id="1.10.260.40">
    <property type="entry name" value="lambda repressor-like DNA-binding domains"/>
    <property type="match status" value="1"/>
</dbReference>
<dbReference type="PANTHER" id="PTHR43236">
    <property type="entry name" value="ANTITOXIN HIGA1"/>
    <property type="match status" value="1"/>
</dbReference>
<dbReference type="SMART" id="SM00530">
    <property type="entry name" value="HTH_XRE"/>
    <property type="match status" value="1"/>
</dbReference>
<dbReference type="Pfam" id="PF01381">
    <property type="entry name" value="HTH_3"/>
    <property type="match status" value="1"/>
</dbReference>
<dbReference type="CDD" id="cd00093">
    <property type="entry name" value="HTH_XRE"/>
    <property type="match status" value="1"/>
</dbReference>
<proteinExistence type="predicted"/>
<dbReference type="InterPro" id="IPR001387">
    <property type="entry name" value="Cro/C1-type_HTH"/>
</dbReference>
<dbReference type="AlphaFoldDB" id="A0A916RW73"/>
<organism evidence="2 3">
    <name type="scientific">Nitratireductor aestuarii</name>
    <dbReference type="NCBI Taxonomy" id="1735103"/>
    <lineage>
        <taxon>Bacteria</taxon>
        <taxon>Pseudomonadati</taxon>
        <taxon>Pseudomonadota</taxon>
        <taxon>Alphaproteobacteria</taxon>
        <taxon>Hyphomicrobiales</taxon>
        <taxon>Phyllobacteriaceae</taxon>
        <taxon>Nitratireductor</taxon>
    </lineage>
</organism>
<reference evidence="2" key="1">
    <citation type="journal article" date="2014" name="Int. J. Syst. Evol. Microbiol.">
        <title>Complete genome sequence of Corynebacterium casei LMG S-19264T (=DSM 44701T), isolated from a smear-ripened cheese.</title>
        <authorList>
            <consortium name="US DOE Joint Genome Institute (JGI-PGF)"/>
            <person name="Walter F."/>
            <person name="Albersmeier A."/>
            <person name="Kalinowski J."/>
            <person name="Ruckert C."/>
        </authorList>
    </citation>
    <scope>NUCLEOTIDE SEQUENCE</scope>
    <source>
        <strain evidence="2">CGMCC 1.15320</strain>
    </source>
</reference>
<sequence length="138" mass="15186">MKKKNPNPIDVHVGSRIRLRRNMLGLSQERLGESLGITFQQIQKYEKGTNRVGASRLQAIASILSTPVSFFFEGAPEEDDEGGVGKLAEDSTPYVADFLSSSEGIQLNRAFVKISDPKIRRKVLELVKALAAEPSVTE</sequence>
<dbReference type="InterPro" id="IPR052345">
    <property type="entry name" value="Rad_response_metalloprotease"/>
</dbReference>
<protein>
    <submittedName>
        <fullName evidence="2">HTH-type transcriptional regulator R00410</fullName>
    </submittedName>
</protein>
<dbReference type="InterPro" id="IPR010982">
    <property type="entry name" value="Lambda_DNA-bd_dom_sf"/>
</dbReference>
<feature type="domain" description="HTH cro/C1-type" evidence="1">
    <location>
        <begin position="17"/>
        <end position="71"/>
    </location>
</feature>
<reference evidence="2" key="2">
    <citation type="submission" date="2020-09" db="EMBL/GenBank/DDBJ databases">
        <authorList>
            <person name="Sun Q."/>
            <person name="Zhou Y."/>
        </authorList>
    </citation>
    <scope>NUCLEOTIDE SEQUENCE</scope>
    <source>
        <strain evidence="2">CGMCC 1.15320</strain>
    </source>
</reference>